<gene>
    <name evidence="1" type="ORF">SAMN05660866_02594</name>
</gene>
<evidence type="ECO:0000313" key="2">
    <source>
        <dbReference type="Proteomes" id="UP000190339"/>
    </source>
</evidence>
<protein>
    <recommendedName>
        <fullName evidence="3">DUF1853 domain-containing protein</fullName>
    </recommendedName>
</protein>
<dbReference type="STRING" id="561365.SAMN05660866_02594"/>
<accession>A0A1T5D1H6</accession>
<dbReference type="Pfam" id="PF08907">
    <property type="entry name" value="DUF1853"/>
    <property type="match status" value="1"/>
</dbReference>
<organism evidence="1 2">
    <name type="scientific">Maribacter arcticus</name>
    <dbReference type="NCBI Taxonomy" id="561365"/>
    <lineage>
        <taxon>Bacteria</taxon>
        <taxon>Pseudomonadati</taxon>
        <taxon>Bacteroidota</taxon>
        <taxon>Flavobacteriia</taxon>
        <taxon>Flavobacteriales</taxon>
        <taxon>Flavobacteriaceae</taxon>
        <taxon>Maribacter</taxon>
    </lineage>
</organism>
<evidence type="ECO:0000313" key="1">
    <source>
        <dbReference type="EMBL" id="SKB65453.1"/>
    </source>
</evidence>
<dbReference type="AlphaFoldDB" id="A0A1T5D1H6"/>
<reference evidence="2" key="1">
    <citation type="submission" date="2017-02" db="EMBL/GenBank/DDBJ databases">
        <authorList>
            <person name="Varghese N."/>
            <person name="Submissions S."/>
        </authorList>
    </citation>
    <scope>NUCLEOTIDE SEQUENCE [LARGE SCALE GENOMIC DNA]</scope>
    <source>
        <strain evidence="2">DSM 23546</strain>
    </source>
</reference>
<dbReference type="InterPro" id="IPR015003">
    <property type="entry name" value="DUF1853"/>
</dbReference>
<dbReference type="EMBL" id="FUYL01000008">
    <property type="protein sequence ID" value="SKB65453.1"/>
    <property type="molecule type" value="Genomic_DNA"/>
</dbReference>
<sequence length="239" mass="28189">MVDLSDFAPAPIPENLRLGHQIEYLCKQLLEHSLLYEILVYNLPIRQEKQTLGEVDFILKDLKTEQIIHVELTYKFYIIDLDISEPLHQLIGPNKRDAFFMKMEKIKNKQFALLHSEAGSKALADKNIAISNLVHQTCFKTQLFKPFKVKTLQLEPLNENCIVGYWLRLSDFNTDSFTPYQFYIPSKKQWVLNPDTTNSWPSHADTLLKIEQHLVKQNSPLIWMKKSETEYEKFFVVWW</sequence>
<evidence type="ECO:0008006" key="3">
    <source>
        <dbReference type="Google" id="ProtNLM"/>
    </source>
</evidence>
<keyword evidence="2" id="KW-1185">Reference proteome</keyword>
<proteinExistence type="predicted"/>
<dbReference type="Proteomes" id="UP000190339">
    <property type="component" value="Unassembled WGS sequence"/>
</dbReference>
<dbReference type="OrthoDB" id="1466769at2"/>
<name>A0A1T5D1H6_9FLAO</name>
<dbReference type="RefSeq" id="WP_079513041.1">
    <property type="nucleotide sequence ID" value="NZ_FUYL01000008.1"/>
</dbReference>